<dbReference type="GO" id="GO:0006355">
    <property type="term" value="P:regulation of DNA-templated transcription"/>
    <property type="evidence" value="ECO:0007669"/>
    <property type="project" value="InterPro"/>
</dbReference>
<name>Q8KW34_9RHOB</name>
<dbReference type="CDD" id="cd00383">
    <property type="entry name" value="trans_reg_C"/>
    <property type="match status" value="1"/>
</dbReference>
<geneLocation type="plasmid" evidence="4">
    <name>pSD25</name>
</geneLocation>
<dbReference type="SUPFAM" id="SSF52540">
    <property type="entry name" value="P-loop containing nucleoside triphosphate hydrolases"/>
    <property type="match status" value="1"/>
</dbReference>
<dbReference type="PANTHER" id="PTHR47691:SF3">
    <property type="entry name" value="HTH-TYPE TRANSCRIPTIONAL REGULATOR RV0890C-RELATED"/>
    <property type="match status" value="1"/>
</dbReference>
<keyword evidence="4" id="KW-0614">Plasmid</keyword>
<dbReference type="InterPro" id="IPR016032">
    <property type="entry name" value="Sig_transdc_resp-reg_C-effctor"/>
</dbReference>
<reference evidence="4" key="1">
    <citation type="journal article" date="2003" name="Plasmid">
        <title>Nucleotide sequence based characterizations of two cryptic plasmids from the marine bacterium Ruegeria isolate PR1b.</title>
        <authorList>
            <person name="Zhong Z."/>
            <person name="Caspi R."/>
            <person name="Helinski D."/>
            <person name="Knauf V."/>
            <person name="Sykes S."/>
            <person name="O'Byrne C."/>
            <person name="Shea T.P."/>
            <person name="Wilkinson J.E."/>
            <person name="DeLoughery C."/>
            <person name="Toukdarian A."/>
        </authorList>
    </citation>
    <scope>NUCLEOTIDE SEQUENCE</scope>
    <source>
        <strain evidence="4">PR1b</strain>
        <plasmid evidence="4">pSD25</plasmid>
    </source>
</reference>
<dbReference type="SUPFAM" id="SSF46894">
    <property type="entry name" value="C-terminal effector domain of the bipartite response regulators"/>
    <property type="match status" value="1"/>
</dbReference>
<evidence type="ECO:0000313" key="4">
    <source>
        <dbReference type="EMBL" id="AAN05229.1"/>
    </source>
</evidence>
<proteinExistence type="predicted"/>
<dbReference type="SMART" id="SM00862">
    <property type="entry name" value="Trans_reg_C"/>
    <property type="match status" value="1"/>
</dbReference>
<feature type="DNA-binding region" description="OmpR/PhoB-type" evidence="2">
    <location>
        <begin position="42"/>
        <end position="139"/>
    </location>
</feature>
<dbReference type="PANTHER" id="PTHR47691">
    <property type="entry name" value="REGULATOR-RELATED"/>
    <property type="match status" value="1"/>
</dbReference>
<evidence type="ECO:0000256" key="2">
    <source>
        <dbReference type="PROSITE-ProRule" id="PRU01091"/>
    </source>
</evidence>
<evidence type="ECO:0000256" key="1">
    <source>
        <dbReference type="ARBA" id="ARBA00023125"/>
    </source>
</evidence>
<dbReference type="InterPro" id="IPR036388">
    <property type="entry name" value="WH-like_DNA-bd_sf"/>
</dbReference>
<sequence length="832" mass="90470">MSGQCLQNDIVGCLRGSLWQDTFKSFLCAALTLYNSCGCFMILTYSFGPFTMEMPSMELKHAGGPVKLGARALRLVVALVEARGDLLHRNALLKEVWGGQAIDESALRVHLSAARKVLDALAGQPTIVNEAGRGYRLALTVTTQGSEDSKNEDMPTLPLRLTSIIGRDAVIAELCEALTARKLLTIAGAGGMGKTTVGMEVARHVSTQLAVAPVLVELAPLNDPAHVTSSLAAALGGSQEDSLGQIVETLSTRPHLLFLDNGEHVLDAVAELVETLMQRVPDQMILLTSREPMRIEGEWVYRLPPLDLPTQIANVASSAACQLFAERAKAVRNDFELNGDNAEAVADICRTLDGMPLAIELAASRSDLMTSRDISGALGDRFALLTRGRRTALPRHQTLRAALNWSYSLLDARQQGILDRLSVFQGHFQLEDAGAVAAGSPHVIRDTLHELVSKSLVVRDNGGFRLLETTRHYGLQCLRDSGALRAAREAHADRLLTTMADTALAWEGSAQRNWLTGKARYLEDMRAALDWAEADSEGGTLTLRLLIQGAPLWFHLSLVSEYLSRAEHLLAVLDDDHADSELVELLNGYGHALWHVRGPVPDMGNAFIRAFSVAQKLEDEPRALRSLWGIWAHAILAGDYVTSLAHAEAFSARLPADTPLSNRQTADHMRSLSHHFLGNHETALDLLESLMRLDAVPERETHANHAQVDGEIAALSLLMRLQWLLGDLPAALELARTCAAAAAELDHALSLSYGLAIGCIPVALAAGEAEFAEELLQTLHTTTSRHGLRHWRTFVDGYRGLPTPEASAMQREMFAVARGEKAAVSWFRAHTA</sequence>
<dbReference type="PROSITE" id="PS51755">
    <property type="entry name" value="OMPR_PHOB"/>
    <property type="match status" value="1"/>
</dbReference>
<dbReference type="Pfam" id="PF00486">
    <property type="entry name" value="Trans_reg_C"/>
    <property type="match status" value="1"/>
</dbReference>
<dbReference type="Pfam" id="PF25872">
    <property type="entry name" value="HTH_77"/>
    <property type="match status" value="1"/>
</dbReference>
<keyword evidence="1 2" id="KW-0238">DNA-binding</keyword>
<dbReference type="InterPro" id="IPR001867">
    <property type="entry name" value="OmpR/PhoB-type_DNA-bd"/>
</dbReference>
<dbReference type="InterPro" id="IPR058852">
    <property type="entry name" value="HTH_77"/>
</dbReference>
<dbReference type="EMBL" id="AF416331">
    <property type="protein sequence ID" value="AAN05229.1"/>
    <property type="molecule type" value="Genomic_DNA"/>
</dbReference>
<dbReference type="AlphaFoldDB" id="Q8KW34"/>
<dbReference type="GO" id="GO:0003677">
    <property type="term" value="F:DNA binding"/>
    <property type="evidence" value="ECO:0007669"/>
    <property type="project" value="UniProtKB-UniRule"/>
</dbReference>
<accession>Q8KW34</accession>
<dbReference type="GO" id="GO:0000160">
    <property type="term" value="P:phosphorelay signal transduction system"/>
    <property type="evidence" value="ECO:0007669"/>
    <property type="project" value="InterPro"/>
</dbReference>
<dbReference type="Gene3D" id="1.10.10.10">
    <property type="entry name" value="Winged helix-like DNA-binding domain superfamily/Winged helix DNA-binding domain"/>
    <property type="match status" value="1"/>
</dbReference>
<evidence type="ECO:0000259" key="3">
    <source>
        <dbReference type="PROSITE" id="PS51755"/>
    </source>
</evidence>
<dbReference type="InterPro" id="IPR027417">
    <property type="entry name" value="P-loop_NTPase"/>
</dbReference>
<dbReference type="Gene3D" id="3.40.50.300">
    <property type="entry name" value="P-loop containing nucleotide triphosphate hydrolases"/>
    <property type="match status" value="1"/>
</dbReference>
<feature type="domain" description="OmpR/PhoB-type" evidence="3">
    <location>
        <begin position="42"/>
        <end position="139"/>
    </location>
</feature>
<organism evidence="4">
    <name type="scientific">Ruegeria sp. PR1b</name>
    <dbReference type="NCBI Taxonomy" id="185588"/>
    <lineage>
        <taxon>Bacteria</taxon>
        <taxon>Pseudomonadati</taxon>
        <taxon>Pseudomonadota</taxon>
        <taxon>Alphaproteobacteria</taxon>
        <taxon>Rhodobacterales</taxon>
        <taxon>Roseobacteraceae</taxon>
        <taxon>Ruegeria</taxon>
    </lineage>
</organism>
<protein>
    <submittedName>
        <fullName evidence="4">RC156</fullName>
    </submittedName>
</protein>